<feature type="binding site" evidence="12">
    <location>
        <position position="246"/>
    </location>
    <ligand>
        <name>substrate</name>
    </ligand>
</feature>
<dbReference type="GO" id="GO:0006000">
    <property type="term" value="P:fructose metabolic process"/>
    <property type="evidence" value="ECO:0007669"/>
    <property type="project" value="TreeGrafter"/>
</dbReference>
<keyword evidence="8 12" id="KW-0460">Magnesium</keyword>
<dbReference type="UniPathway" id="UPA00138"/>
<evidence type="ECO:0000259" key="15">
    <source>
        <dbReference type="Pfam" id="PF18913"/>
    </source>
</evidence>
<sequence length="360" mass="39352">MVKHTATSVVTIERFIIEQERMFPDATGELSGILYDMALVGKMIANKVRSAGLADILGATSDTNVQGEVQQKLDVIANEIVVKAFDHGGRLCAMASEEEEDIIHIPEGFRPGKYVLLFDPLDGSSNIDVNVPVGTIFSVFRKITRGSHGEMEDLLQPGRRQVAAGYILYGSSTMMVYTTGQGAHGFTLDPSIGEFLLSHPNIRIPAQARYLSVNDAYEQDWPEPTRALMRRYRGLDGERKALNVRYVGSLVADFHRNLLGGGVFCYPANNKSPNGKLRLLYEANPLAFIAEQAGGAACDGYGSILDVQPTELHQRTPLYLGSKDEVDLVSEFPLPKFVAPGIPERRSAHRPVAPAPVPTV</sequence>
<evidence type="ECO:0000256" key="9">
    <source>
        <dbReference type="ARBA" id="ARBA00023277"/>
    </source>
</evidence>
<dbReference type="InterPro" id="IPR044015">
    <property type="entry name" value="FBPase_C_dom"/>
</dbReference>
<dbReference type="AlphaFoldDB" id="C1A8D8"/>
<dbReference type="PRINTS" id="PR00115">
    <property type="entry name" value="F16BPHPHTASE"/>
</dbReference>
<evidence type="ECO:0000259" key="14">
    <source>
        <dbReference type="Pfam" id="PF00316"/>
    </source>
</evidence>
<dbReference type="EMBL" id="AP009153">
    <property type="protein sequence ID" value="BAH38498.1"/>
    <property type="molecule type" value="Genomic_DNA"/>
</dbReference>
<evidence type="ECO:0000256" key="7">
    <source>
        <dbReference type="ARBA" id="ARBA00022801"/>
    </source>
</evidence>
<dbReference type="GO" id="GO:0030388">
    <property type="term" value="P:fructose 1,6-bisphosphate metabolic process"/>
    <property type="evidence" value="ECO:0007669"/>
    <property type="project" value="TreeGrafter"/>
</dbReference>
<dbReference type="InterPro" id="IPR028343">
    <property type="entry name" value="FBPtase"/>
</dbReference>
<dbReference type="RefSeq" id="WP_012682945.1">
    <property type="nucleotide sequence ID" value="NC_012489.1"/>
</dbReference>
<keyword evidence="5 12" id="KW-0963">Cytoplasm</keyword>
<keyword evidence="17" id="KW-1185">Reference proteome</keyword>
<dbReference type="eggNOG" id="COG0158">
    <property type="taxonomic scope" value="Bacteria"/>
</dbReference>
<comment type="cofactor">
    <cofactor evidence="12">
        <name>Mg(2+)</name>
        <dbReference type="ChEBI" id="CHEBI:18420"/>
    </cofactor>
    <text evidence="12">Binds 2 magnesium ions per subunit.</text>
</comment>
<keyword evidence="7 12" id="KW-0378">Hydrolase</keyword>
<dbReference type="PANTHER" id="PTHR11556:SF35">
    <property type="entry name" value="SEDOHEPTULOSE-1,7-BISPHOSPHATASE, CHLOROPLASTIC"/>
    <property type="match status" value="1"/>
</dbReference>
<gene>
    <name evidence="12 16" type="primary">fbp</name>
    <name evidence="16" type="ordered locus">GAU_1456</name>
</gene>
<feature type="binding site" evidence="12">
    <location>
        <position position="121"/>
    </location>
    <ligand>
        <name>Mg(2+)</name>
        <dbReference type="ChEBI" id="CHEBI:18420"/>
        <label>1</label>
    </ligand>
</feature>
<evidence type="ECO:0000256" key="6">
    <source>
        <dbReference type="ARBA" id="ARBA00022723"/>
    </source>
</evidence>
<dbReference type="EC" id="3.1.3.11" evidence="4 12"/>
<feature type="binding site" evidence="12">
    <location>
        <position position="119"/>
    </location>
    <ligand>
        <name>Mg(2+)</name>
        <dbReference type="ChEBI" id="CHEBI:18420"/>
        <label>1</label>
    </ligand>
</feature>
<dbReference type="GO" id="GO:0005986">
    <property type="term" value="P:sucrose biosynthetic process"/>
    <property type="evidence" value="ECO:0007669"/>
    <property type="project" value="TreeGrafter"/>
</dbReference>
<dbReference type="InterPro" id="IPR033391">
    <property type="entry name" value="FBPase_N"/>
</dbReference>
<dbReference type="Pfam" id="PF18913">
    <property type="entry name" value="FBPase_C"/>
    <property type="match status" value="1"/>
</dbReference>
<dbReference type="PANTHER" id="PTHR11556">
    <property type="entry name" value="FRUCTOSE-1,6-BISPHOSPHATASE-RELATED"/>
    <property type="match status" value="1"/>
</dbReference>
<dbReference type="PIRSF" id="PIRSF500210">
    <property type="entry name" value="FBPtase"/>
    <property type="match status" value="1"/>
</dbReference>
<dbReference type="HAMAP" id="MF_01855">
    <property type="entry name" value="FBPase_class1"/>
    <property type="match status" value="1"/>
</dbReference>
<dbReference type="PROSITE" id="PS00124">
    <property type="entry name" value="FBPASE"/>
    <property type="match status" value="1"/>
</dbReference>
<comment type="subcellular location">
    <subcellularLocation>
        <location evidence="12">Cytoplasm</location>
    </subcellularLocation>
</comment>
<dbReference type="GO" id="GO:0000287">
    <property type="term" value="F:magnesium ion binding"/>
    <property type="evidence" value="ECO:0007669"/>
    <property type="project" value="UniProtKB-UniRule"/>
</dbReference>
<dbReference type="Gene3D" id="3.30.540.10">
    <property type="entry name" value="Fructose-1,6-Bisphosphatase, subunit A, domain 1"/>
    <property type="match status" value="1"/>
</dbReference>
<comment type="pathway">
    <text evidence="12">Carbohydrate biosynthesis; gluconeogenesis.</text>
</comment>
<dbReference type="Proteomes" id="UP000002209">
    <property type="component" value="Chromosome"/>
</dbReference>
<feature type="binding site" evidence="12">
    <location>
        <position position="282"/>
    </location>
    <ligand>
        <name>Mg(2+)</name>
        <dbReference type="ChEBI" id="CHEBI:18420"/>
        <label>2</label>
    </ligand>
</feature>
<dbReference type="PIRSF" id="PIRSF000904">
    <property type="entry name" value="FBPtase_SBPase"/>
    <property type="match status" value="1"/>
</dbReference>
<reference evidence="17" key="1">
    <citation type="submission" date="2006-03" db="EMBL/GenBank/DDBJ databases">
        <title>Complete genome sequence of Gemmatimonas aurantiaca T-27 that represents a novel phylum Gemmatimonadetes.</title>
        <authorList>
            <person name="Takasaki K."/>
            <person name="Ichikawa N."/>
            <person name="Miura H."/>
            <person name="Matsushita S."/>
            <person name="Watanabe Y."/>
            <person name="Oguchi A."/>
            <person name="Ankai A."/>
            <person name="Yashiro I."/>
            <person name="Takahashi M."/>
            <person name="Terui Y."/>
            <person name="Fukui S."/>
            <person name="Yokoyama H."/>
            <person name="Tanikawa S."/>
            <person name="Hanada S."/>
            <person name="Kamagata Y."/>
            <person name="Fujita N."/>
        </authorList>
    </citation>
    <scope>NUCLEOTIDE SEQUENCE [LARGE SCALE GENOMIC DNA]</scope>
    <source>
        <strain evidence="17">T-27 / DSM 14586 / JCM 11422 / NBRC 100505</strain>
    </source>
</reference>
<evidence type="ECO:0000256" key="10">
    <source>
        <dbReference type="ARBA" id="ARBA00072069"/>
    </source>
</evidence>
<dbReference type="KEGG" id="gau:GAU_1456"/>
<dbReference type="HOGENOM" id="CLU_039977_1_0_0"/>
<feature type="domain" description="Fructose-1-6-bisphosphatase class I N-terminal" evidence="14">
    <location>
        <begin position="11"/>
        <end position="200"/>
    </location>
</feature>
<evidence type="ECO:0000256" key="4">
    <source>
        <dbReference type="ARBA" id="ARBA00013093"/>
    </source>
</evidence>
<dbReference type="NCBIfam" id="NF006779">
    <property type="entry name" value="PRK09293.1-3"/>
    <property type="match status" value="1"/>
</dbReference>
<dbReference type="FunFam" id="3.30.540.10:FF:000002">
    <property type="entry name" value="Fructose-1,6-bisphosphatase class 1"/>
    <property type="match status" value="1"/>
</dbReference>
<feature type="binding site" evidence="12">
    <location>
        <position position="122"/>
    </location>
    <ligand>
        <name>Mg(2+)</name>
        <dbReference type="ChEBI" id="CHEBI:18420"/>
        <label>2</label>
    </ligand>
</feature>
<comment type="subunit">
    <text evidence="12">Homotetramer.</text>
</comment>
<feature type="binding site" evidence="12">
    <location>
        <begin position="122"/>
        <end position="125"/>
    </location>
    <ligand>
        <name>substrate</name>
    </ligand>
</feature>
<feature type="binding site" evidence="12">
    <location>
        <position position="214"/>
    </location>
    <ligand>
        <name>substrate</name>
    </ligand>
</feature>
<feature type="domain" description="Fructose-1-6-bisphosphatase class 1 C-terminal" evidence="15">
    <location>
        <begin position="204"/>
        <end position="331"/>
    </location>
</feature>
<dbReference type="GO" id="GO:0006094">
    <property type="term" value="P:gluconeogenesis"/>
    <property type="evidence" value="ECO:0007669"/>
    <property type="project" value="UniProtKB-UniRule"/>
</dbReference>
<dbReference type="Pfam" id="PF00316">
    <property type="entry name" value="FBPase"/>
    <property type="match status" value="1"/>
</dbReference>
<comment type="pathway">
    <text evidence="2">Carbohydrate biosynthesis; Calvin cycle.</text>
</comment>
<evidence type="ECO:0000256" key="1">
    <source>
        <dbReference type="ARBA" id="ARBA00001273"/>
    </source>
</evidence>
<evidence type="ECO:0000256" key="5">
    <source>
        <dbReference type="ARBA" id="ARBA00022490"/>
    </source>
</evidence>
<feature type="binding site" evidence="12">
    <location>
        <position position="97"/>
    </location>
    <ligand>
        <name>Mg(2+)</name>
        <dbReference type="ChEBI" id="CHEBI:18420"/>
        <label>1</label>
    </ligand>
</feature>
<evidence type="ECO:0000256" key="2">
    <source>
        <dbReference type="ARBA" id="ARBA00005215"/>
    </source>
</evidence>
<comment type="catalytic activity">
    <reaction evidence="1 12">
        <text>beta-D-fructose 1,6-bisphosphate + H2O = beta-D-fructose 6-phosphate + phosphate</text>
        <dbReference type="Rhea" id="RHEA:11064"/>
        <dbReference type="ChEBI" id="CHEBI:15377"/>
        <dbReference type="ChEBI" id="CHEBI:32966"/>
        <dbReference type="ChEBI" id="CHEBI:43474"/>
        <dbReference type="ChEBI" id="CHEBI:57634"/>
        <dbReference type="EC" id="3.1.3.11"/>
    </reaction>
</comment>
<accession>C1A8D8</accession>
<evidence type="ECO:0000256" key="8">
    <source>
        <dbReference type="ARBA" id="ARBA00022842"/>
    </source>
</evidence>
<keyword evidence="9 12" id="KW-0119">Carbohydrate metabolism</keyword>
<comment type="similarity">
    <text evidence="3 12 13">Belongs to the FBPase class 1 family.</text>
</comment>
<evidence type="ECO:0000256" key="11">
    <source>
        <dbReference type="ARBA" id="ARBA00081210"/>
    </source>
</evidence>
<dbReference type="CDD" id="cd00354">
    <property type="entry name" value="FBPase"/>
    <property type="match status" value="1"/>
</dbReference>
<dbReference type="GO" id="GO:0005829">
    <property type="term" value="C:cytosol"/>
    <property type="evidence" value="ECO:0007669"/>
    <property type="project" value="TreeGrafter"/>
</dbReference>
<dbReference type="STRING" id="379066.GAU_1456"/>
<keyword evidence="6 12" id="KW-0479">Metal-binding</keyword>
<dbReference type="Gene3D" id="3.40.190.80">
    <property type="match status" value="1"/>
</dbReference>
<evidence type="ECO:0000256" key="13">
    <source>
        <dbReference type="RuleBase" id="RU000508"/>
    </source>
</evidence>
<evidence type="ECO:0000313" key="16">
    <source>
        <dbReference type="EMBL" id="BAH38498.1"/>
    </source>
</evidence>
<dbReference type="InterPro" id="IPR000146">
    <property type="entry name" value="FBPase_class-1"/>
</dbReference>
<dbReference type="SUPFAM" id="SSF56655">
    <property type="entry name" value="Carbohydrate phosphatase"/>
    <property type="match status" value="1"/>
</dbReference>
<dbReference type="InterPro" id="IPR020548">
    <property type="entry name" value="Fructose_bisphosphatase_AS"/>
</dbReference>
<comment type="caution">
    <text evidence="12">Lacks conserved residue(s) required for the propagation of feature annotation.</text>
</comment>
<organism evidence="16 17">
    <name type="scientific">Gemmatimonas aurantiaca (strain DSM 14586 / JCM 11422 / NBRC 100505 / T-27)</name>
    <dbReference type="NCBI Taxonomy" id="379066"/>
    <lineage>
        <taxon>Bacteria</taxon>
        <taxon>Pseudomonadati</taxon>
        <taxon>Gemmatimonadota</taxon>
        <taxon>Gemmatimonadia</taxon>
        <taxon>Gemmatimonadales</taxon>
        <taxon>Gemmatimonadaceae</taxon>
        <taxon>Gemmatimonas</taxon>
    </lineage>
</organism>
<dbReference type="NCBIfam" id="NF006778">
    <property type="entry name" value="PRK09293.1-1"/>
    <property type="match status" value="1"/>
</dbReference>
<evidence type="ECO:0000256" key="12">
    <source>
        <dbReference type="HAMAP-Rule" id="MF_01855"/>
    </source>
</evidence>
<dbReference type="GO" id="GO:0006002">
    <property type="term" value="P:fructose 6-phosphate metabolic process"/>
    <property type="evidence" value="ECO:0007669"/>
    <property type="project" value="TreeGrafter"/>
</dbReference>
<name>C1A8D8_GEMAT</name>
<feature type="binding site" evidence="12">
    <location>
        <position position="119"/>
    </location>
    <ligand>
        <name>Mg(2+)</name>
        <dbReference type="ChEBI" id="CHEBI:18420"/>
        <label>2</label>
    </ligand>
</feature>
<dbReference type="GO" id="GO:0042132">
    <property type="term" value="F:fructose 1,6-bisphosphate 1-phosphatase activity"/>
    <property type="evidence" value="ECO:0007669"/>
    <property type="project" value="UniProtKB-UniRule"/>
</dbReference>
<evidence type="ECO:0000313" key="17">
    <source>
        <dbReference type="Proteomes" id="UP000002209"/>
    </source>
</evidence>
<feature type="binding site" evidence="12">
    <location>
        <position position="276"/>
    </location>
    <ligand>
        <name>substrate</name>
    </ligand>
</feature>
<protein>
    <recommendedName>
        <fullName evidence="10 12">Fructose-1,6-bisphosphatase class 1</fullName>
        <shortName evidence="12">FBPase class 1</shortName>
        <ecNumber evidence="4 12">3.1.3.11</ecNumber>
    </recommendedName>
    <alternativeName>
        <fullName evidence="11 12">D-fructose-1,6-bisphosphate 1-phosphohydrolase class 1</fullName>
    </alternativeName>
</protein>
<evidence type="ECO:0000256" key="3">
    <source>
        <dbReference type="ARBA" id="ARBA00010941"/>
    </source>
</evidence>
<proteinExistence type="inferred from homology"/>